<comment type="caution">
    <text evidence="3">The sequence shown here is derived from an EMBL/GenBank/DDBJ whole genome shotgun (WGS) entry which is preliminary data.</text>
</comment>
<evidence type="ECO:0000313" key="4">
    <source>
        <dbReference type="Proteomes" id="UP001214441"/>
    </source>
</evidence>
<dbReference type="Proteomes" id="UP001214441">
    <property type="component" value="Unassembled WGS sequence"/>
</dbReference>
<dbReference type="SMART" id="SM00642">
    <property type="entry name" value="Aamy"/>
    <property type="match status" value="1"/>
</dbReference>
<dbReference type="EMBL" id="JANCPR020000065">
    <property type="protein sequence ID" value="MDJ1137758.1"/>
    <property type="molecule type" value="Genomic_DNA"/>
</dbReference>
<dbReference type="RefSeq" id="WP_274045418.1">
    <property type="nucleotide sequence ID" value="NZ_JANCPR020000065.1"/>
</dbReference>
<dbReference type="EC" id="5.4.99.15" evidence="3"/>
<dbReference type="PANTHER" id="PTHR10357:SF216">
    <property type="entry name" value="MALTOOLIGOSYL TREHALOSE SYNTHASE-RELATED"/>
    <property type="match status" value="1"/>
</dbReference>
<sequence>MTREGAPPATPTSTYRLQLQPDFPFAAAERAVPYLARLGVSHLHLSPVLTAVPGSRHGYDVTDHRTVREELGGERGLRALSATARAHGLGLVLDIVPNHMAVPADLRLNGPLWETLREGPGSPWAHWFDIDWEAGGGRVLLPFLGERLHEALPRMRVQDGALRYGQRVLPLRAGTAHLPLPLLCEAQHYRLCWWRLGRTELNYRRFFTISDLIAVRVEDPGVFAATHHTVLRLLREGVADGLRVDHPDGLADPGGYLLRLHEATRGRWTVVEKILADGEALPASWPVAGTTGYDALRHIDGVLTDPEGAAELASAYREFTRVRADQGGAWTATRRRAAYRVVVHELAAEAERLTRTAVRACAAAPDPRLRDHAPWALRAALREMLVRLPVYRPYTSCGAPPGESDAALLEHDAALLEHAAEGARTAFRVPEEAAAVDAVRDLALGAVPDGGPAAAGFPARFAQLASALRAKSVEDAAFYRYVPLLSACEVGGEPGSPALAPGDFHAYCARVQRDWPTTSTALSTHDTKRSGDARAALAVLSECPGRWEALLRETGSGEAAAPDAHTAWVHWQTALALGTYPPPPERLLPALLKAVREAGLRTTWTERDLAYETAVERFVNESASGPGARALAALAASLEPHVRANVLGAALLHLTMPGVPDLYQGTERTYRALVDPDNRAPLDLGGLAGPFAGRGDGSVAGRDAGPFAGRGDGSVAGRDDGSVVGRGAGGASSRLGSALDAEKVRLTATVLRLRARNPGLFLDAAWYEPLGAEGEAADHCVAFVRSGTVLTVVTRLSLRLAERGGWARTELPLPEGDWHEALPPDAAIPRVLSGRVPLARLLGTSPVALLVRGDLT</sequence>
<evidence type="ECO:0000259" key="2">
    <source>
        <dbReference type="SMART" id="SM00642"/>
    </source>
</evidence>
<keyword evidence="3" id="KW-0413">Isomerase</keyword>
<gene>
    <name evidence="3" type="primary">treY</name>
    <name evidence="3" type="ORF">NMN56_038550</name>
</gene>
<proteinExistence type="predicted"/>
<evidence type="ECO:0000313" key="3">
    <source>
        <dbReference type="EMBL" id="MDJ1137758.1"/>
    </source>
</evidence>
<dbReference type="InterPro" id="IPR017853">
    <property type="entry name" value="GH"/>
</dbReference>
<keyword evidence="4" id="KW-1185">Reference proteome</keyword>
<feature type="region of interest" description="Disordered" evidence="1">
    <location>
        <begin position="704"/>
        <end position="723"/>
    </location>
</feature>
<dbReference type="GO" id="GO:0047470">
    <property type="term" value="F:(1,4)-alpha-D-glucan 1-alpha-D-glucosylmutase activity"/>
    <property type="evidence" value="ECO:0007669"/>
    <property type="project" value="UniProtKB-EC"/>
</dbReference>
<protein>
    <submittedName>
        <fullName evidence="3">Malto-oligosyltrehalose synthase</fullName>
        <ecNumber evidence="3">5.4.99.15</ecNumber>
    </submittedName>
</protein>
<dbReference type="SUPFAM" id="SSF51445">
    <property type="entry name" value="(Trans)glycosidases"/>
    <property type="match status" value="1"/>
</dbReference>
<dbReference type="PANTHER" id="PTHR10357">
    <property type="entry name" value="ALPHA-AMYLASE FAMILY MEMBER"/>
    <property type="match status" value="1"/>
</dbReference>
<reference evidence="3 4" key="1">
    <citation type="submission" date="2023-05" db="EMBL/GenBank/DDBJ databases">
        <title>Streptantibioticus silvisoli sp. nov., acidotolerant actinomycetes 1 from pine litter.</title>
        <authorList>
            <person name="Swiecimska M."/>
            <person name="Golinska P."/>
            <person name="Sangal V."/>
            <person name="Wachnowicz B."/>
            <person name="Goodfellow M."/>
        </authorList>
    </citation>
    <scope>NUCLEOTIDE SEQUENCE [LARGE SCALE GENOMIC DNA]</scope>
    <source>
        <strain evidence="3 4">DSM 42109</strain>
    </source>
</reference>
<organism evidence="3 4">
    <name type="scientific">Streptomyces iconiensis</name>
    <dbReference type="NCBI Taxonomy" id="1384038"/>
    <lineage>
        <taxon>Bacteria</taxon>
        <taxon>Bacillati</taxon>
        <taxon>Actinomycetota</taxon>
        <taxon>Actinomycetes</taxon>
        <taxon>Kitasatosporales</taxon>
        <taxon>Streptomycetaceae</taxon>
        <taxon>Streptomyces</taxon>
    </lineage>
</organism>
<dbReference type="InterPro" id="IPR012767">
    <property type="entry name" value="Trehalose_TreY"/>
</dbReference>
<dbReference type="Gene3D" id="3.20.20.80">
    <property type="entry name" value="Glycosidases"/>
    <property type="match status" value="3"/>
</dbReference>
<accession>A0ABT7AAW7</accession>
<dbReference type="Pfam" id="PF00128">
    <property type="entry name" value="Alpha-amylase"/>
    <property type="match status" value="1"/>
</dbReference>
<dbReference type="CDD" id="cd11336">
    <property type="entry name" value="AmyAc_MTSase"/>
    <property type="match status" value="1"/>
</dbReference>
<dbReference type="NCBIfam" id="TIGR02401">
    <property type="entry name" value="trehalose_TreY"/>
    <property type="match status" value="1"/>
</dbReference>
<feature type="domain" description="Glycosyl hydrolase family 13 catalytic" evidence="2">
    <location>
        <begin position="11"/>
        <end position="702"/>
    </location>
</feature>
<dbReference type="InterPro" id="IPR006047">
    <property type="entry name" value="GH13_cat_dom"/>
</dbReference>
<name>A0ABT7AAW7_9ACTN</name>
<evidence type="ECO:0000256" key="1">
    <source>
        <dbReference type="SAM" id="MobiDB-lite"/>
    </source>
</evidence>